<dbReference type="Proteomes" id="UP001458880">
    <property type="component" value="Unassembled WGS sequence"/>
</dbReference>
<keyword evidence="4 8" id="KW-0418">Kinase</keyword>
<dbReference type="InterPro" id="IPR036554">
    <property type="entry name" value="GHMP_kinase_C_sf"/>
</dbReference>
<dbReference type="SUPFAM" id="SSF54211">
    <property type="entry name" value="Ribosomal protein S5 domain 2-like"/>
    <property type="match status" value="1"/>
</dbReference>
<evidence type="ECO:0000259" key="6">
    <source>
        <dbReference type="Pfam" id="PF00288"/>
    </source>
</evidence>
<dbReference type="InterPro" id="IPR013750">
    <property type="entry name" value="GHMP_kinase_C_dom"/>
</dbReference>
<evidence type="ECO:0000259" key="7">
    <source>
        <dbReference type="Pfam" id="PF08544"/>
    </source>
</evidence>
<dbReference type="InterPro" id="IPR006206">
    <property type="entry name" value="Mevalonate/galactokinase"/>
</dbReference>
<dbReference type="GO" id="GO:0005829">
    <property type="term" value="C:cytosol"/>
    <property type="evidence" value="ECO:0007669"/>
    <property type="project" value="TreeGrafter"/>
</dbReference>
<dbReference type="GO" id="GO:0006012">
    <property type="term" value="P:galactose metabolic process"/>
    <property type="evidence" value="ECO:0007669"/>
    <property type="project" value="TreeGrafter"/>
</dbReference>
<evidence type="ECO:0000256" key="2">
    <source>
        <dbReference type="ARBA" id="ARBA00022679"/>
    </source>
</evidence>
<dbReference type="SUPFAM" id="SSF55060">
    <property type="entry name" value="GHMP Kinase, C-terminal domain"/>
    <property type="match status" value="1"/>
</dbReference>
<keyword evidence="2" id="KW-0808">Transferase</keyword>
<proteinExistence type="inferred from homology"/>
<keyword evidence="3" id="KW-0547">Nucleotide-binding</keyword>
<dbReference type="PANTHER" id="PTHR10457:SF7">
    <property type="entry name" value="GALACTOKINASE-RELATED"/>
    <property type="match status" value="1"/>
</dbReference>
<dbReference type="Pfam" id="PF08544">
    <property type="entry name" value="GHMP_kinases_C"/>
    <property type="match status" value="1"/>
</dbReference>
<comment type="caution">
    <text evidence="8">The sequence shown here is derived from an EMBL/GenBank/DDBJ whole genome shotgun (WGS) entry which is preliminary data.</text>
</comment>
<evidence type="ECO:0000256" key="4">
    <source>
        <dbReference type="ARBA" id="ARBA00022777"/>
    </source>
</evidence>
<dbReference type="PIRSF" id="PIRSF000530">
    <property type="entry name" value="Galactokinase"/>
    <property type="match status" value="1"/>
</dbReference>
<dbReference type="GO" id="GO:0004335">
    <property type="term" value="F:galactokinase activity"/>
    <property type="evidence" value="ECO:0007669"/>
    <property type="project" value="TreeGrafter"/>
</dbReference>
<dbReference type="InterPro" id="IPR006204">
    <property type="entry name" value="GHMP_kinase_N_dom"/>
</dbReference>
<dbReference type="Gene3D" id="3.30.70.890">
    <property type="entry name" value="GHMP kinase, C-terminal domain"/>
    <property type="match status" value="1"/>
</dbReference>
<dbReference type="PROSITE" id="PS00627">
    <property type="entry name" value="GHMP_KINASES_ATP"/>
    <property type="match status" value="1"/>
</dbReference>
<comment type="similarity">
    <text evidence="1">Belongs to the GHMP kinase family. GalK subfamily.</text>
</comment>
<dbReference type="Gene3D" id="3.30.230.10">
    <property type="match status" value="1"/>
</dbReference>
<evidence type="ECO:0000313" key="9">
    <source>
        <dbReference type="Proteomes" id="UP001458880"/>
    </source>
</evidence>
<name>A0AAW1LVI7_POPJA</name>
<dbReference type="PRINTS" id="PR00959">
    <property type="entry name" value="MEVGALKINASE"/>
</dbReference>
<reference evidence="8 9" key="1">
    <citation type="journal article" date="2024" name="BMC Genomics">
        <title>De novo assembly and annotation of Popillia japonica's genome with initial clues to its potential as an invasive pest.</title>
        <authorList>
            <person name="Cucini C."/>
            <person name="Boschi S."/>
            <person name="Funari R."/>
            <person name="Cardaioli E."/>
            <person name="Iannotti N."/>
            <person name="Marturano G."/>
            <person name="Paoli F."/>
            <person name="Bruttini M."/>
            <person name="Carapelli A."/>
            <person name="Frati F."/>
            <person name="Nardi F."/>
        </authorList>
    </citation>
    <scope>NUCLEOTIDE SEQUENCE [LARGE SCALE GENOMIC DNA]</scope>
    <source>
        <strain evidence="8">DMR45628</strain>
    </source>
</reference>
<dbReference type="InterPro" id="IPR006203">
    <property type="entry name" value="GHMP_knse_ATP-bd_CS"/>
</dbReference>
<dbReference type="EMBL" id="JASPKY010000091">
    <property type="protein sequence ID" value="KAK9738070.1"/>
    <property type="molecule type" value="Genomic_DNA"/>
</dbReference>
<protein>
    <submittedName>
        <fullName evidence="8">GHMP kinases C terminal</fullName>
    </submittedName>
</protein>
<dbReference type="InterPro" id="IPR020568">
    <property type="entry name" value="Ribosomal_Su5_D2-typ_SF"/>
</dbReference>
<dbReference type="Pfam" id="PF00288">
    <property type="entry name" value="GHMP_kinases_N"/>
    <property type="match status" value="1"/>
</dbReference>
<keyword evidence="9" id="KW-1185">Reference proteome</keyword>
<feature type="domain" description="GHMP kinase N-terminal" evidence="6">
    <location>
        <begin position="2"/>
        <end position="64"/>
    </location>
</feature>
<dbReference type="PANTHER" id="PTHR10457">
    <property type="entry name" value="MEVALONATE KINASE/GALACTOKINASE"/>
    <property type="match status" value="1"/>
</dbReference>
<dbReference type="InterPro" id="IPR014721">
    <property type="entry name" value="Ribsml_uS5_D2-typ_fold_subgr"/>
</dbReference>
<keyword evidence="5" id="KW-0067">ATP-binding</keyword>
<gene>
    <name evidence="8" type="ORF">QE152_g10197</name>
</gene>
<sequence>MVHGTVPPSAGLSSSSALVSAAALATAHAHKHRISKEKLANLCAECERYIGTQGGGMDQAIAFLATEGCAKAIDFSPLRCRDVVLPPGAVFVVAHSLAKLNKAATADYNCRVVECRLAAQIIAKKKGLDWINIKRLGELQIALNVDLGTLITIVKEILHEGPYSKDEVLKVLDVSAEELTKTSLTPNTTHIQEFKLRDRALHVFTGQLTKTSLTPNTTHIQEFKLRDRALHVFTESLRVEKFIEECKNAPASGDTSLQVLGRLMNESHDSLRDLYECSHPRLDRLVELSRELTFGARLTGAGWGGCAVALVPRANIDKYISTLQEKFYDGTSAEDLSKLVFSTSPNSGACIYYATN</sequence>
<dbReference type="AlphaFoldDB" id="A0AAW1LVI7"/>
<feature type="domain" description="GHMP kinase C-terminal" evidence="7">
    <location>
        <begin position="256"/>
        <end position="328"/>
    </location>
</feature>
<evidence type="ECO:0000256" key="1">
    <source>
        <dbReference type="ARBA" id="ARBA00006566"/>
    </source>
</evidence>
<organism evidence="8 9">
    <name type="scientific">Popillia japonica</name>
    <name type="common">Japanese beetle</name>
    <dbReference type="NCBI Taxonomy" id="7064"/>
    <lineage>
        <taxon>Eukaryota</taxon>
        <taxon>Metazoa</taxon>
        <taxon>Ecdysozoa</taxon>
        <taxon>Arthropoda</taxon>
        <taxon>Hexapoda</taxon>
        <taxon>Insecta</taxon>
        <taxon>Pterygota</taxon>
        <taxon>Neoptera</taxon>
        <taxon>Endopterygota</taxon>
        <taxon>Coleoptera</taxon>
        <taxon>Polyphaga</taxon>
        <taxon>Scarabaeiformia</taxon>
        <taxon>Scarabaeidae</taxon>
        <taxon>Rutelinae</taxon>
        <taxon>Popillia</taxon>
    </lineage>
</organism>
<evidence type="ECO:0000256" key="3">
    <source>
        <dbReference type="ARBA" id="ARBA00022741"/>
    </source>
</evidence>
<evidence type="ECO:0000256" key="5">
    <source>
        <dbReference type="ARBA" id="ARBA00022840"/>
    </source>
</evidence>
<accession>A0AAW1LVI7</accession>
<evidence type="ECO:0000313" key="8">
    <source>
        <dbReference type="EMBL" id="KAK9738070.1"/>
    </source>
</evidence>
<dbReference type="GO" id="GO:0005524">
    <property type="term" value="F:ATP binding"/>
    <property type="evidence" value="ECO:0007669"/>
    <property type="project" value="UniProtKB-KW"/>
</dbReference>
<dbReference type="Gene3D" id="1.20.1440.340">
    <property type="match status" value="1"/>
</dbReference>